<dbReference type="Pfam" id="PF00946">
    <property type="entry name" value="Mononeg_RNA_pol"/>
    <property type="match status" value="1"/>
</dbReference>
<dbReference type="PROSITE" id="PS51590">
    <property type="entry name" value="SAM_MT_MNV_L"/>
    <property type="match status" value="1"/>
</dbReference>
<dbReference type="GO" id="GO:0005524">
    <property type="term" value="F:ATP binding"/>
    <property type="evidence" value="ECO:0007669"/>
    <property type="project" value="UniProtKB-KW"/>
</dbReference>
<evidence type="ECO:0000256" key="1">
    <source>
        <dbReference type="ARBA" id="ARBA00004192"/>
    </source>
</evidence>
<comment type="catalytic activity">
    <reaction evidence="20">
        <text>a 5'-end (5'-triphosphoguanosine)-(2'-O-methyladenylyl)-adenylyl-cytidylyl-adenosine in mRNA + S-adenosyl-L-methionine = a 5'-end (N(7)-methyl 5'-triphosphoguanosine)-(2'-O-methyladenylyl)-adenylyl-cytidylyl-adenosine in mRNA + S-adenosyl-L-homocysteine</text>
        <dbReference type="Rhea" id="RHEA:65440"/>
        <dbReference type="Rhea" id="RHEA-COMP:16798"/>
        <dbReference type="Rhea" id="RHEA-COMP:16801"/>
        <dbReference type="ChEBI" id="CHEBI:57856"/>
        <dbReference type="ChEBI" id="CHEBI:59789"/>
        <dbReference type="ChEBI" id="CHEBI:156482"/>
        <dbReference type="ChEBI" id="CHEBI:156483"/>
    </reaction>
</comment>
<evidence type="ECO:0000256" key="11">
    <source>
        <dbReference type="ARBA" id="ARBA00022741"/>
    </source>
</evidence>
<evidence type="ECO:0000313" key="29">
    <source>
        <dbReference type="EMBL" id="DAF42448.1"/>
    </source>
</evidence>
<evidence type="ECO:0000259" key="28">
    <source>
        <dbReference type="PROSITE" id="PS51590"/>
    </source>
</evidence>
<evidence type="ECO:0000256" key="12">
    <source>
        <dbReference type="ARBA" id="ARBA00022801"/>
    </source>
</evidence>
<proteinExistence type="predicted"/>
<protein>
    <recommendedName>
        <fullName evidence="23">Replicase</fullName>
        <ecNumber evidence="21">2.1.1.375</ecNumber>
        <ecNumber evidence="3">2.7.7.48</ecNumber>
        <ecNumber evidence="4">2.7.7.88</ecNumber>
    </recommendedName>
    <alternativeName>
        <fullName evidence="22">Transcriptase</fullName>
    </alternativeName>
</protein>
<keyword evidence="13" id="KW-0067">ATP-binding</keyword>
<dbReference type="KEGG" id="vg:80537160"/>
<evidence type="ECO:0000256" key="2">
    <source>
        <dbReference type="ARBA" id="ARBA00004328"/>
    </source>
</evidence>
<dbReference type="EC" id="2.7.7.88" evidence="4"/>
<keyword evidence="17" id="KW-1035">Host cytoplasm</keyword>
<evidence type="ECO:0000256" key="14">
    <source>
        <dbReference type="ARBA" id="ARBA00022844"/>
    </source>
</evidence>
<evidence type="ECO:0000256" key="6">
    <source>
        <dbReference type="ARBA" id="ARBA00022603"/>
    </source>
</evidence>
<dbReference type="InterPro" id="IPR014023">
    <property type="entry name" value="Mononeg_RNA_pol_cat"/>
</dbReference>
<evidence type="ECO:0000256" key="4">
    <source>
        <dbReference type="ARBA" id="ARBA00012582"/>
    </source>
</evidence>
<dbReference type="Pfam" id="PF14318">
    <property type="entry name" value="Mononeg_mRNAcap"/>
    <property type="match status" value="1"/>
</dbReference>
<dbReference type="GeneID" id="80537160"/>
<evidence type="ECO:0000256" key="16">
    <source>
        <dbReference type="ARBA" id="ARBA00023042"/>
    </source>
</evidence>
<evidence type="ECO:0000256" key="20">
    <source>
        <dbReference type="ARBA" id="ARBA00024499"/>
    </source>
</evidence>
<evidence type="ECO:0000256" key="17">
    <source>
        <dbReference type="ARBA" id="ARBA00023200"/>
    </source>
</evidence>
<accession>A0AAD2QFQ9</accession>
<comment type="subcellular location">
    <subcellularLocation>
        <location evidence="1">Host cytoplasm</location>
    </subcellularLocation>
    <subcellularLocation>
        <location evidence="2">Virion</location>
    </subcellularLocation>
</comment>
<comment type="catalytic activity">
    <reaction evidence="19">
        <text>a 5'-end triphospho-adenylyl-adenylyl-cytidylyl-adenosine in mRNA + GDP + H(+) = a 5'-end (5'-triphosphoguanosine)-adenylyl-adenylyl-cytidylyl-adenosine in mRNA + diphosphate</text>
        <dbReference type="Rhea" id="RHEA:65436"/>
        <dbReference type="Rhea" id="RHEA-COMP:16797"/>
        <dbReference type="Rhea" id="RHEA-COMP:16799"/>
        <dbReference type="ChEBI" id="CHEBI:15378"/>
        <dbReference type="ChEBI" id="CHEBI:33019"/>
        <dbReference type="ChEBI" id="CHEBI:58189"/>
        <dbReference type="ChEBI" id="CHEBI:156484"/>
        <dbReference type="ChEBI" id="CHEBI:156503"/>
        <dbReference type="EC" id="2.7.7.88"/>
    </reaction>
</comment>
<keyword evidence="14" id="KW-0946">Virion</keyword>
<keyword evidence="10" id="KW-0548">Nucleotidyltransferase</keyword>
<dbReference type="NCBIfam" id="TIGR04198">
    <property type="entry name" value="paramyx_RNAcap"/>
    <property type="match status" value="1"/>
</dbReference>
<keyword evidence="15" id="KW-0693">Viral RNA replication</keyword>
<evidence type="ECO:0000256" key="13">
    <source>
        <dbReference type="ARBA" id="ARBA00022840"/>
    </source>
</evidence>
<dbReference type="EMBL" id="BK014479">
    <property type="protein sequence ID" value="DAF42448.1"/>
    <property type="molecule type" value="Viral_cRNA"/>
</dbReference>
<feature type="domain" description="Mononegavirus-type SAM-dependent 2'-O-MTase" evidence="28">
    <location>
        <begin position="1679"/>
        <end position="1865"/>
    </location>
</feature>
<evidence type="ECO:0000256" key="23">
    <source>
        <dbReference type="ARBA" id="ARBA00031012"/>
    </source>
</evidence>
<evidence type="ECO:0000256" key="7">
    <source>
        <dbReference type="ARBA" id="ARBA00022664"/>
    </source>
</evidence>
<dbReference type="InterPro" id="IPR026890">
    <property type="entry name" value="Mononeg_mRNAcap"/>
</dbReference>
<feature type="domain" description="RdRp catalytic" evidence="27">
    <location>
        <begin position="571"/>
        <end position="756"/>
    </location>
</feature>
<comment type="catalytic activity">
    <reaction evidence="24">
        <text>a 5'-end (5'-triphosphoguanosine)-adenylyl-adenylyl-cytidylyl-adenosine in mRNA + S-adenosyl-L-methionine = a 5'-end (5'-triphosphoguanosine)-(2'-O-methyladenylyl)-adenylyl-cytidylyl-adenosine in mRNA + S-adenosyl-L-homocysteine + H(+)</text>
        <dbReference type="Rhea" id="RHEA:65380"/>
        <dbReference type="Rhea" id="RHEA-COMP:16797"/>
        <dbReference type="Rhea" id="RHEA-COMP:16801"/>
        <dbReference type="ChEBI" id="CHEBI:15378"/>
        <dbReference type="ChEBI" id="CHEBI:57856"/>
        <dbReference type="ChEBI" id="CHEBI:59789"/>
        <dbReference type="ChEBI" id="CHEBI:156482"/>
        <dbReference type="ChEBI" id="CHEBI:156484"/>
    </reaction>
</comment>
<evidence type="ECO:0000256" key="19">
    <source>
        <dbReference type="ARBA" id="ARBA00024494"/>
    </source>
</evidence>
<evidence type="ECO:0000256" key="9">
    <source>
        <dbReference type="ARBA" id="ARBA00022691"/>
    </source>
</evidence>
<evidence type="ECO:0000256" key="15">
    <source>
        <dbReference type="ARBA" id="ARBA00022953"/>
    </source>
</evidence>
<evidence type="ECO:0000256" key="10">
    <source>
        <dbReference type="ARBA" id="ARBA00022695"/>
    </source>
</evidence>
<keyword evidence="8" id="KW-0808">Transferase</keyword>
<evidence type="ECO:0000259" key="27">
    <source>
        <dbReference type="PROSITE" id="PS50526"/>
    </source>
</evidence>
<evidence type="ECO:0000256" key="21">
    <source>
        <dbReference type="ARBA" id="ARBA00026099"/>
    </source>
</evidence>
<dbReference type="InterPro" id="IPR025786">
    <property type="entry name" value="Mononega_L_MeTrfase"/>
</dbReference>
<comment type="catalytic activity">
    <reaction evidence="26">
        <text>GTP + H2O = GDP + phosphate + H(+)</text>
        <dbReference type="Rhea" id="RHEA:19669"/>
        <dbReference type="ChEBI" id="CHEBI:15377"/>
        <dbReference type="ChEBI" id="CHEBI:15378"/>
        <dbReference type="ChEBI" id="CHEBI:37565"/>
        <dbReference type="ChEBI" id="CHEBI:43474"/>
        <dbReference type="ChEBI" id="CHEBI:58189"/>
    </reaction>
</comment>
<keyword evidence="12" id="KW-0378">Hydrolase</keyword>
<keyword evidence="18" id="KW-0511">Multifunctional enzyme</keyword>
<dbReference type="Proteomes" id="UP000831569">
    <property type="component" value="Segment"/>
</dbReference>
<dbReference type="PROSITE" id="PS50526">
    <property type="entry name" value="RDRP_SSRNA_NEG_NONSEG"/>
    <property type="match status" value="1"/>
</dbReference>
<dbReference type="EC" id="2.1.1.375" evidence="21"/>
<evidence type="ECO:0000256" key="5">
    <source>
        <dbReference type="ARBA" id="ARBA00022484"/>
    </source>
</evidence>
<keyword evidence="7" id="KW-0507">mRNA processing</keyword>
<keyword evidence="30" id="KW-1185">Reference proteome</keyword>
<gene>
    <name evidence="29" type="primary">L</name>
</gene>
<evidence type="ECO:0000256" key="26">
    <source>
        <dbReference type="ARBA" id="ARBA00048548"/>
    </source>
</evidence>
<dbReference type="GO" id="GO:0003968">
    <property type="term" value="F:RNA-directed RNA polymerase activity"/>
    <property type="evidence" value="ECO:0007669"/>
    <property type="project" value="UniProtKB-KW"/>
</dbReference>
<organism evidence="29 30">
    <name type="scientific">Bacopa monnieri virus 1</name>
    <dbReference type="NCBI Taxonomy" id="2813287"/>
    <lineage>
        <taxon>Viruses</taxon>
        <taxon>Riboviria</taxon>
        <taxon>Orthornavirae</taxon>
        <taxon>Negarnaviricota</taxon>
        <taxon>Haploviricotina</taxon>
        <taxon>Monjiviricetes</taxon>
        <taxon>Mononegavirales</taxon>
        <taxon>Rhabdoviridae</taxon>
        <taxon>Betarhabdovirinae</taxon>
        <taxon>Alphacytorhabdovirus</taxon>
        <taxon>Alphacytorhabdovirus bacopae</taxon>
        <taxon>Cytorhabdovirus bacopae</taxon>
    </lineage>
</organism>
<dbReference type="GO" id="GO:0030430">
    <property type="term" value="C:host cell cytoplasm"/>
    <property type="evidence" value="ECO:0007669"/>
    <property type="project" value="UniProtKB-SubCell"/>
</dbReference>
<comment type="catalytic activity">
    <reaction evidence="25">
        <text>a 5'-end (5'-triphosphoguanosine)-adenylyl-adenylyl-cytidylyl-adenosine in mRNA + 2 S-adenosyl-L-methionine = a 5'-end (N(7)-methyl 5'-triphosphoguanosine)-(2'-O-methyladenylyl)-adenylyl-cytidylyl-adenosine in mRNA + 2 S-adenosyl-L-homocysteine + H(+)</text>
        <dbReference type="Rhea" id="RHEA:65376"/>
        <dbReference type="Rhea" id="RHEA-COMP:16797"/>
        <dbReference type="Rhea" id="RHEA-COMP:16798"/>
        <dbReference type="ChEBI" id="CHEBI:15378"/>
        <dbReference type="ChEBI" id="CHEBI:57856"/>
        <dbReference type="ChEBI" id="CHEBI:59789"/>
        <dbReference type="ChEBI" id="CHEBI:156483"/>
        <dbReference type="ChEBI" id="CHEBI:156484"/>
        <dbReference type="EC" id="2.1.1.375"/>
    </reaction>
</comment>
<dbReference type="GO" id="GO:0016787">
    <property type="term" value="F:hydrolase activity"/>
    <property type="evidence" value="ECO:0007669"/>
    <property type="project" value="UniProtKB-KW"/>
</dbReference>
<reference evidence="29" key="1">
    <citation type="journal article" date="2021" name="Arch. Virol.">
        <title>Mining of the water hyssop (Bacopa monnieri) transcriptome reveals genome sequences of two putative novel rhabdoviruses and a solendovirus.</title>
        <authorList>
            <person name="Sidharthan V.K."/>
            <person name="Baranwal V.K."/>
        </authorList>
    </citation>
    <scope>NUCLEOTIDE SEQUENCE</scope>
    <source>
        <strain evidence="29">India</strain>
    </source>
</reference>
<evidence type="ECO:0000313" key="30">
    <source>
        <dbReference type="Proteomes" id="UP000831569"/>
    </source>
</evidence>
<evidence type="ECO:0000256" key="18">
    <source>
        <dbReference type="ARBA" id="ARBA00023268"/>
    </source>
</evidence>
<name>A0AAD2QFQ9_9RHAB</name>
<keyword evidence="6" id="KW-0489">Methyltransferase</keyword>
<keyword evidence="11" id="KW-0547">Nucleotide-binding</keyword>
<dbReference type="GO" id="GO:0004482">
    <property type="term" value="F:mRNA 5'-cap (guanine-N7-)-methyltransferase activity"/>
    <property type="evidence" value="ECO:0007669"/>
    <property type="project" value="InterPro"/>
</dbReference>
<dbReference type="InterPro" id="IPR039736">
    <property type="entry name" value="L_poly_C"/>
</dbReference>
<sequence length="2107" mass="242283">MNTYMMDESEGRTGQKYDGLPDFHLRNPLKPLIKEEINQSRLKKDRRLKLSLEALKREGHLWNVGNHYELWTQAADFDLGTGYDQVSVSLGDVIERFKLESDLSHIYNIEGMERSVHLIAEKIDVEKITIMHSFNEYLTILNALSSRRPVPKKYEPLKEGNSVRMKSRNGNLILITPELFGIIRRGQHREIRVFSSDWLRCASDVATERFLLEVGSIIGNHANCNHYPDTELINLIENWGDEVLEERGNNGYKILKTYEALCMGHMMASSDDMMIDSSAFWKNTVRDLVAEDRASSKYISKLKNILEEKVRSVHWYSQIYGLHRIWGHPLVDNIKGMEKVILIGQKNITLSDKMPKLAGDHFKSMLMASFLRKYNRYPALDMEECDEEFKQLVYRNDPSALDVSKGLIHNLKKITFKKNFQLPETFNLSMIVADKSVSPTKSELVKNIAQKSSVMNSELRRGVLRWLNDESIDPRSFLEEVNAGRFPEDHKIIGLTPKERELNPTPRMFALMSHLMRVYVVITESLLSEHILPLFPQITMTDNLLELNKKIYRNAKHQKRNEQSSKKIGKRTVCMSLDFEKWNGHMRKESTFFVFQQLGLLYGLENLYNETYDIFSNSYIYLADGSYIPKVIQGELQIENPRSFSNHKGGMEGLRQKGWTLFTIVCLDMICRRHHCTFSSMGMGDNQILMITFYTYKVNSAGRVSDSGLIEMKKNYAALFRDLMDVFGELGLPLKPLETWVSESLFLYGKYPVWKGIPLTMDLKRIMRIFAFSNIDIMTVENMLNTVAGSATAATQSEPSVYVSYIVGLLMLSMTIRSLLHYHPLTGVGLLTSLIGTKRRNLPDIIPSWILKTGSGVRVKHHLEDRVSIPELVMLMMTVPRSLGGYVTFNLPTISVRGFPDPLSRDLFYMQVIFDNTLLDAGSRELYKNWSSVILMPDINYKMLMEDILSINHLNPVTPMSSVRQSVSQYLSAPARVKNQEFLELVKMSNLDSKEKLAEILCSGDSLHIRLLHDIYDSTIPGYVDSIISKVTRTGTIQKIAVKSSKHDVSEAVMRSELNYFVFFNWRSTQRGIEWVSSCPTAYAKMIRRIGWNKTLKGVTVPFPLSYMSPTNCFVKSMACRCSDGYVSAHVSDMACNQEDWDYEIGNALPYMGSMTKEKVLVQSGIKVYSSEPLVRRPVKLMRTINWFVPEESEASKVITACVQAVTNIDVEQFKGVKEGTSGAESHRYHDSSMSHGSLTSSNYLYSTRYHISTDNFFRYAKGGVNFDIHYQSMLCLISEYINQKAFVLSSSGLNVERCYHWSQTCYTCVNPVDEDFTDIKLKGGVSYIPHKKSNKYLYVDEANLSFISETRPYESMVYTYMKESDYVLMSSREKTEWLTDTFSDKIVSQMFGGGSEINDSSQVDFHTGDVFNRVAYTKIDPVSLIDSVCTSFYLMCEGSLLRKNDHSLPTKQAIIEKAQQMLTEIPSGSLLGLAIMYSWGDVRERLEERYPNFLDEDPPSLSGACEAMRRILFKRLRRMQNAGTRATYCLVDELKDLGVAYKLIALQRMRNLEAYCLHCYIAVSGSSIGEFCHVIMDKKCTLGHTPYERYQLKTMMTYVSVDRLRKDCEGCTPVKAVRIMTHNMIKRLKYSSVAAIIDSQSIRRRLVNWTSRDIEKVATQLPEYRAEEVDYCSSDLMKTVTYPTSSLYKYLDLLSWVVKRNSIQGHVFLLGDGSGGTSFLISSMFFDVEVTVSTLLDSDNVIPQTMPHLFEHHKYALIDKKTMNNKVNNILHPHWDRDWRPVTENTQIVISDIEIMGLDREAERQIAFEKILAISSWKLAIIKDYLFNAGSLVRRLSIILSHCRSYELVTVATKQRRQPEVWWVLRNTSPIMYNKGVAGCYYYEVISNIWYRHMECQITDLDPMGVVALEIDRLSLNVDRYERMIDRAKMYCSVQSMGILVPLGDNYTRVLGKMQAGSRPYSVALSRADKGKRLFKSQEDKLREILLILSCSMIAPLQGRLAFINSNRKWALKWEHKKNSNTWMPYLKRMHSDQSKFNISDDFVGVLNRYMHERKLLFNNLSDKIEFDYRNKKNKKKNELHFPVAKNMTLRLNAKAAKTRNGRDKK</sequence>
<keyword evidence="9" id="KW-0949">S-adenosyl-L-methionine</keyword>
<keyword evidence="16" id="KW-0506">mRNA capping</keyword>
<evidence type="ECO:0000256" key="3">
    <source>
        <dbReference type="ARBA" id="ARBA00012494"/>
    </source>
</evidence>
<evidence type="ECO:0000256" key="8">
    <source>
        <dbReference type="ARBA" id="ARBA00022679"/>
    </source>
</evidence>
<dbReference type="GO" id="GO:0044423">
    <property type="term" value="C:virion component"/>
    <property type="evidence" value="ECO:0007669"/>
    <property type="project" value="UniProtKB-KW"/>
</dbReference>
<dbReference type="RefSeq" id="YP_010798888.1">
    <property type="nucleotide sequence ID" value="NC_076531.1"/>
</dbReference>
<dbReference type="EC" id="2.7.7.48" evidence="3"/>
<evidence type="ECO:0000256" key="24">
    <source>
        <dbReference type="ARBA" id="ARBA00047332"/>
    </source>
</evidence>
<keyword evidence="5 29" id="KW-0696">RNA-directed RNA polymerase</keyword>
<evidence type="ECO:0000256" key="22">
    <source>
        <dbReference type="ARBA" id="ARBA00030436"/>
    </source>
</evidence>
<evidence type="ECO:0000256" key="25">
    <source>
        <dbReference type="ARBA" id="ARBA00047370"/>
    </source>
</evidence>